<comment type="caution">
    <text evidence="1">The sequence shown here is derived from an EMBL/GenBank/DDBJ whole genome shotgun (WGS) entry which is preliminary data.</text>
</comment>
<reference evidence="1 2" key="1">
    <citation type="journal article" date="2023" name="Nucleic Acids Res.">
        <title>The hologenome of Daphnia magna reveals possible DNA methylation and microbiome-mediated evolution of the host genome.</title>
        <authorList>
            <person name="Chaturvedi A."/>
            <person name="Li X."/>
            <person name="Dhandapani V."/>
            <person name="Marshall H."/>
            <person name="Kissane S."/>
            <person name="Cuenca-Cambronero M."/>
            <person name="Asole G."/>
            <person name="Calvet F."/>
            <person name="Ruiz-Romero M."/>
            <person name="Marangio P."/>
            <person name="Guigo R."/>
            <person name="Rago D."/>
            <person name="Mirbahai L."/>
            <person name="Eastwood N."/>
            <person name="Colbourne J.K."/>
            <person name="Zhou J."/>
            <person name="Mallon E."/>
            <person name="Orsini L."/>
        </authorList>
    </citation>
    <scope>NUCLEOTIDE SEQUENCE [LARGE SCALE GENOMIC DNA]</scope>
    <source>
        <strain evidence="1">LRV0_1</strain>
    </source>
</reference>
<dbReference type="EMBL" id="JAOYFB010000037">
    <property type="protein sequence ID" value="KAK4022466.1"/>
    <property type="molecule type" value="Genomic_DNA"/>
</dbReference>
<name>A0ABR0ABF3_9CRUS</name>
<dbReference type="Proteomes" id="UP001234178">
    <property type="component" value="Unassembled WGS sequence"/>
</dbReference>
<organism evidence="1 2">
    <name type="scientific">Daphnia magna</name>
    <dbReference type="NCBI Taxonomy" id="35525"/>
    <lineage>
        <taxon>Eukaryota</taxon>
        <taxon>Metazoa</taxon>
        <taxon>Ecdysozoa</taxon>
        <taxon>Arthropoda</taxon>
        <taxon>Crustacea</taxon>
        <taxon>Branchiopoda</taxon>
        <taxon>Diplostraca</taxon>
        <taxon>Cladocera</taxon>
        <taxon>Anomopoda</taxon>
        <taxon>Daphniidae</taxon>
        <taxon>Daphnia</taxon>
    </lineage>
</organism>
<evidence type="ECO:0000313" key="1">
    <source>
        <dbReference type="EMBL" id="KAK4022466.1"/>
    </source>
</evidence>
<gene>
    <name evidence="1" type="ORF">OUZ56_007928</name>
</gene>
<evidence type="ECO:0000313" key="2">
    <source>
        <dbReference type="Proteomes" id="UP001234178"/>
    </source>
</evidence>
<proteinExistence type="predicted"/>
<accession>A0ABR0ABF3</accession>
<protein>
    <recommendedName>
        <fullName evidence="3">Transposase</fullName>
    </recommendedName>
</protein>
<keyword evidence="2" id="KW-1185">Reference proteome</keyword>
<evidence type="ECO:0008006" key="3">
    <source>
        <dbReference type="Google" id="ProtNLM"/>
    </source>
</evidence>
<sequence>MACIEEDWTQLREGETALPAVNDAEGMRILRSTRKKKGKRGGSYQSCLLEIVCTFQNEQVDLCDLTGGRILAQGGGDPMANRISKESRLCTL</sequence>